<keyword evidence="2" id="KW-0678">Repressor</keyword>
<keyword evidence="7" id="KW-0804">Transcription</keyword>
<comment type="caution">
    <text evidence="14">The sequence shown here is derived from an EMBL/GenBank/DDBJ whole genome shotgun (WGS) entry which is preliminary data.</text>
</comment>
<dbReference type="Gene3D" id="1.20.120.1110">
    <property type="entry name" value="TAFH/NHR1 domain"/>
    <property type="match status" value="1"/>
</dbReference>
<feature type="domain" description="TAFH" evidence="13">
    <location>
        <begin position="86"/>
        <end position="181"/>
    </location>
</feature>
<comment type="subcellular location">
    <subcellularLocation>
        <location evidence="1">Nucleus</location>
    </subcellularLocation>
</comment>
<evidence type="ECO:0000256" key="8">
    <source>
        <dbReference type="ARBA" id="ARBA00023242"/>
    </source>
</evidence>
<dbReference type="InterPro" id="IPR013289">
    <property type="entry name" value="CBFA2T1/2/3"/>
</dbReference>
<dbReference type="GO" id="GO:0006351">
    <property type="term" value="P:DNA-templated transcription"/>
    <property type="evidence" value="ECO:0007669"/>
    <property type="project" value="InterPro"/>
</dbReference>
<feature type="compositionally biased region" description="Low complexity" evidence="11">
    <location>
        <begin position="468"/>
        <end position="477"/>
    </location>
</feature>
<feature type="domain" description="MYND-type" evidence="12">
    <location>
        <begin position="413"/>
        <end position="449"/>
    </location>
</feature>
<dbReference type="Gene3D" id="6.10.250.230">
    <property type="match status" value="1"/>
</dbReference>
<keyword evidence="6" id="KW-0805">Transcription regulation</keyword>
<dbReference type="GO" id="GO:0005634">
    <property type="term" value="C:nucleus"/>
    <property type="evidence" value="ECO:0007669"/>
    <property type="project" value="UniProtKB-SubCell"/>
</dbReference>
<evidence type="ECO:0000256" key="5">
    <source>
        <dbReference type="ARBA" id="ARBA00022833"/>
    </source>
</evidence>
<dbReference type="SUPFAM" id="SSF144232">
    <property type="entry name" value="HIT/MYND zinc finger-like"/>
    <property type="match status" value="1"/>
</dbReference>
<evidence type="ECO:0000313" key="15">
    <source>
        <dbReference type="Proteomes" id="UP000440578"/>
    </source>
</evidence>
<dbReference type="Proteomes" id="UP000440578">
    <property type="component" value="Unassembled WGS sequence"/>
</dbReference>
<dbReference type="GO" id="GO:0003714">
    <property type="term" value="F:transcription corepressor activity"/>
    <property type="evidence" value="ECO:0007669"/>
    <property type="project" value="InterPro"/>
</dbReference>
<dbReference type="AlphaFoldDB" id="A0A6A4VZZ3"/>
<evidence type="ECO:0000256" key="1">
    <source>
        <dbReference type="ARBA" id="ARBA00004123"/>
    </source>
</evidence>
<evidence type="ECO:0000256" key="3">
    <source>
        <dbReference type="ARBA" id="ARBA00022723"/>
    </source>
</evidence>
<feature type="region of interest" description="Disordered" evidence="11">
    <location>
        <begin position="1"/>
        <end position="49"/>
    </location>
</feature>
<protein>
    <submittedName>
        <fullName evidence="14">Protein CBFA2T3</fullName>
    </submittedName>
</protein>
<dbReference type="FunFam" id="1.20.120.1110:FF:000001">
    <property type="entry name" value="RUNX1 translocation partner 1"/>
    <property type="match status" value="1"/>
</dbReference>
<feature type="compositionally biased region" description="Basic and acidic residues" evidence="11">
    <location>
        <begin position="1"/>
        <end position="10"/>
    </location>
</feature>
<keyword evidence="10" id="KW-0175">Coiled coil</keyword>
<keyword evidence="8" id="KW-0539">Nucleus</keyword>
<dbReference type="InterPro" id="IPR002893">
    <property type="entry name" value="Znf_MYND"/>
</dbReference>
<name>A0A6A4VZZ3_AMPAM</name>
<dbReference type="Pfam" id="PF08788">
    <property type="entry name" value="NHR2"/>
    <property type="match status" value="1"/>
</dbReference>
<dbReference type="PRINTS" id="PR01875">
    <property type="entry name" value="ETOFAMILY"/>
</dbReference>
<evidence type="ECO:0000256" key="4">
    <source>
        <dbReference type="ARBA" id="ARBA00022771"/>
    </source>
</evidence>
<evidence type="ECO:0000256" key="7">
    <source>
        <dbReference type="ARBA" id="ARBA00023163"/>
    </source>
</evidence>
<feature type="compositionally biased region" description="Basic and acidic residues" evidence="11">
    <location>
        <begin position="456"/>
        <end position="467"/>
    </location>
</feature>
<keyword evidence="15" id="KW-1185">Reference proteome</keyword>
<sequence>MDRRGIKAEGDVETDTGLPMSWHGRRESGSADTVGPADPSRSAASTVVSSPYTPNINKLALNGVAAPAPAGRVGTPSPPEPDLPPLRHLSKLKRFLTTLQKFGLDISEEVGERVRGLILSLVNGTLTIEEFHGALQEATHYPLRPFVVPFLRANLPLLQREMAHHARLAKLTMQQYLRQHEYMLVDPTYTAHEPSEIFSAEAHDLRKRKSSDSLAEGGADARTYSPPLKRHHSSGLHSPPFSGHLPALNGDARPMALRAVSPRDEERKPADSDEWKNIHVMLNCILSMVEKTKRALTMLQQRPADGGDATPWTRAHEPSDIRRQASEIMAQTVKATEERVAEVRRRAEDAVNEVKRQAVSELQKAVTVAEARASEIVSAERCRIEALLAEARKLGAEEALAAAGKQSDGSENCWNCGRKATETCSGCNSARYCGSFCQHKDWENHHKRCVAGPAPERVKTPPERHSESAAAEPAAPR</sequence>
<reference evidence="14 15" key="1">
    <citation type="submission" date="2019-07" db="EMBL/GenBank/DDBJ databases">
        <title>Draft genome assembly of a fouling barnacle, Amphibalanus amphitrite (Darwin, 1854): The first reference genome for Thecostraca.</title>
        <authorList>
            <person name="Kim W."/>
        </authorList>
    </citation>
    <scope>NUCLEOTIDE SEQUENCE [LARGE SCALE GENOMIC DNA]</scope>
    <source>
        <strain evidence="14">SNU_AA5</strain>
        <tissue evidence="14">Soma without cirri and trophi</tissue>
    </source>
</reference>
<evidence type="ECO:0000259" key="13">
    <source>
        <dbReference type="PROSITE" id="PS51119"/>
    </source>
</evidence>
<dbReference type="Gene3D" id="6.10.140.2220">
    <property type="match status" value="1"/>
</dbReference>
<dbReference type="InterPro" id="IPR014896">
    <property type="entry name" value="NHR2"/>
</dbReference>
<dbReference type="PANTHER" id="PTHR10379">
    <property type="entry name" value="MTG8 ETO EIGHT TWENTY ONE PROTEIN"/>
    <property type="match status" value="1"/>
</dbReference>
<feature type="region of interest" description="Disordered" evidence="11">
    <location>
        <begin position="67"/>
        <end position="86"/>
    </location>
</feature>
<feature type="region of interest" description="Disordered" evidence="11">
    <location>
        <begin position="208"/>
        <end position="249"/>
    </location>
</feature>
<dbReference type="Pfam" id="PF07531">
    <property type="entry name" value="TAFH"/>
    <property type="match status" value="1"/>
</dbReference>
<dbReference type="GO" id="GO:0008270">
    <property type="term" value="F:zinc ion binding"/>
    <property type="evidence" value="ECO:0007669"/>
    <property type="project" value="UniProtKB-KW"/>
</dbReference>
<dbReference type="PROSITE" id="PS01360">
    <property type="entry name" value="ZF_MYND_1"/>
    <property type="match status" value="1"/>
</dbReference>
<keyword evidence="3" id="KW-0479">Metal-binding</keyword>
<proteinExistence type="predicted"/>
<feature type="coiled-coil region" evidence="10">
    <location>
        <begin position="333"/>
        <end position="364"/>
    </location>
</feature>
<evidence type="ECO:0000256" key="2">
    <source>
        <dbReference type="ARBA" id="ARBA00022491"/>
    </source>
</evidence>
<dbReference type="PROSITE" id="PS51119">
    <property type="entry name" value="TAFH"/>
    <property type="match status" value="1"/>
</dbReference>
<dbReference type="FunFam" id="6.10.140.2220:FF:000001">
    <property type="entry name" value="CBFA2/RUNX1 translocation partner 3"/>
    <property type="match status" value="1"/>
</dbReference>
<organism evidence="14 15">
    <name type="scientific">Amphibalanus amphitrite</name>
    <name type="common">Striped barnacle</name>
    <name type="synonym">Balanus amphitrite</name>
    <dbReference type="NCBI Taxonomy" id="1232801"/>
    <lineage>
        <taxon>Eukaryota</taxon>
        <taxon>Metazoa</taxon>
        <taxon>Ecdysozoa</taxon>
        <taxon>Arthropoda</taxon>
        <taxon>Crustacea</taxon>
        <taxon>Multicrustacea</taxon>
        <taxon>Cirripedia</taxon>
        <taxon>Thoracica</taxon>
        <taxon>Thoracicalcarea</taxon>
        <taxon>Balanomorpha</taxon>
        <taxon>Balanoidea</taxon>
        <taxon>Balanidae</taxon>
        <taxon>Amphibalaninae</taxon>
        <taxon>Amphibalanus</taxon>
    </lineage>
</organism>
<dbReference type="InterPro" id="IPR003894">
    <property type="entry name" value="TAFH_NHR1"/>
</dbReference>
<dbReference type="Pfam" id="PF01753">
    <property type="entry name" value="zf-MYND"/>
    <property type="match status" value="1"/>
</dbReference>
<dbReference type="PANTHER" id="PTHR10379:SF14">
    <property type="entry name" value="NERVY, ISOFORM D"/>
    <property type="match status" value="1"/>
</dbReference>
<evidence type="ECO:0000259" key="12">
    <source>
        <dbReference type="PROSITE" id="PS50865"/>
    </source>
</evidence>
<keyword evidence="4 9" id="KW-0863">Zinc-finger</keyword>
<feature type="region of interest" description="Disordered" evidence="11">
    <location>
        <begin position="452"/>
        <end position="477"/>
    </location>
</feature>
<gene>
    <name evidence="14" type="primary">Cbfa2t3_1</name>
    <name evidence="14" type="ORF">FJT64_026995</name>
</gene>
<evidence type="ECO:0000256" key="10">
    <source>
        <dbReference type="SAM" id="Coils"/>
    </source>
</evidence>
<evidence type="ECO:0000256" key="6">
    <source>
        <dbReference type="ARBA" id="ARBA00023015"/>
    </source>
</evidence>
<evidence type="ECO:0000256" key="9">
    <source>
        <dbReference type="PROSITE-ProRule" id="PRU00134"/>
    </source>
</evidence>
<dbReference type="InterPro" id="IPR037249">
    <property type="entry name" value="TAFH/NHR1_dom_sf"/>
</dbReference>
<dbReference type="EMBL" id="VIIS01001257">
    <property type="protein sequence ID" value="KAF0300526.1"/>
    <property type="molecule type" value="Genomic_DNA"/>
</dbReference>
<dbReference type="OrthoDB" id="2951111at2759"/>
<evidence type="ECO:0000256" key="11">
    <source>
        <dbReference type="SAM" id="MobiDB-lite"/>
    </source>
</evidence>
<evidence type="ECO:0000313" key="14">
    <source>
        <dbReference type="EMBL" id="KAF0300526.1"/>
    </source>
</evidence>
<dbReference type="PROSITE" id="PS50865">
    <property type="entry name" value="ZF_MYND_2"/>
    <property type="match status" value="1"/>
</dbReference>
<dbReference type="SUPFAM" id="SSF158553">
    <property type="entry name" value="TAFH domain-like"/>
    <property type="match status" value="1"/>
</dbReference>
<dbReference type="SMART" id="SM00549">
    <property type="entry name" value="TAFH"/>
    <property type="match status" value="1"/>
</dbReference>
<keyword evidence="5" id="KW-0862">Zinc</keyword>
<accession>A0A6A4VZZ3</accession>